<evidence type="ECO:0000313" key="1">
    <source>
        <dbReference type="EMBL" id="MBC3793965.1"/>
    </source>
</evidence>
<keyword evidence="2" id="KW-1185">Reference proteome</keyword>
<name>A0ABR6WBL9_9BACT</name>
<evidence type="ECO:0008006" key="3">
    <source>
        <dbReference type="Google" id="ProtNLM"/>
    </source>
</evidence>
<gene>
    <name evidence="1" type="ORF">FH603_4492</name>
</gene>
<dbReference type="Proteomes" id="UP000700732">
    <property type="component" value="Unassembled WGS sequence"/>
</dbReference>
<dbReference type="PROSITE" id="PS51257">
    <property type="entry name" value="PROKAR_LIPOPROTEIN"/>
    <property type="match status" value="1"/>
</dbReference>
<organism evidence="1 2">
    <name type="scientific">Spirosoma utsteinense</name>
    <dbReference type="NCBI Taxonomy" id="2585773"/>
    <lineage>
        <taxon>Bacteria</taxon>
        <taxon>Pseudomonadati</taxon>
        <taxon>Bacteroidota</taxon>
        <taxon>Cytophagia</taxon>
        <taxon>Cytophagales</taxon>
        <taxon>Cytophagaceae</taxon>
        <taxon>Spirosoma</taxon>
    </lineage>
</organism>
<dbReference type="RefSeq" id="WP_186739908.1">
    <property type="nucleotide sequence ID" value="NZ_VFIA01000034.1"/>
</dbReference>
<dbReference type="InterPro" id="IPR041662">
    <property type="entry name" value="SusD-like_2"/>
</dbReference>
<dbReference type="Pfam" id="PF12771">
    <property type="entry name" value="SusD-like_2"/>
    <property type="match status" value="1"/>
</dbReference>
<accession>A0ABR6WBL9</accession>
<dbReference type="InterPro" id="IPR011990">
    <property type="entry name" value="TPR-like_helical_dom_sf"/>
</dbReference>
<evidence type="ECO:0000313" key="2">
    <source>
        <dbReference type="Proteomes" id="UP000700732"/>
    </source>
</evidence>
<protein>
    <recommendedName>
        <fullName evidence="3">SusD/RagB family nutrient-binding outer membrane lipoprotein</fullName>
    </recommendedName>
</protein>
<sequence length="573" mass="63477">MNISYKKCVSGLLMAGTLVFSGCQKEAFIETNINPEGLTSVPPANQFLNATLGIHNQDFEAFYDYYQRIMPWMQYSTAVNGNGQNFTQVYDNFSQRYGRLYSNSNGVGNTLADIEKLVEQLPAEEQPRYVHMIRIARILKAYYTFYVSDIYGSIPYSEAFQARYGGTLTPKYDTQQTIFTTLDTELKEAVATLKTAQPATQVALGTNDQYYGGNTQQWVKAANALRLKIGMRLAKRDPARLKTIAQEVLSSPATDLMSSNTDGWVFVTPASFTGDGASNWNASGLRASKPLVDFMWDSQDPRIDAFFTPNIYSQANIDLLIADKQLPAGTKESARRYIGGFTSPDAARLPQNVLHYYTPRYLTLSGSRTAIDTLSYVQPRLFQASYADASGTAGTGKNYFPVITYADFCFMRAELGAQAITGESAKTWYESGVLASLDWYDMVAQSAQVTSYTPMTAAEKTAYLTNPKVAFNAAKAMDLIASQEYVNFLRQPTEGWATWKRTGLPNATSTLALPTLISNGATLIIPRRAPLPLPNVNDPNYANRKAALDEMAKEAGFGRDPQDATGRVWWDRP</sequence>
<comment type="caution">
    <text evidence="1">The sequence shown here is derived from an EMBL/GenBank/DDBJ whole genome shotgun (WGS) entry which is preliminary data.</text>
</comment>
<proteinExistence type="predicted"/>
<dbReference type="Gene3D" id="1.25.40.390">
    <property type="match status" value="1"/>
</dbReference>
<dbReference type="SUPFAM" id="SSF48452">
    <property type="entry name" value="TPR-like"/>
    <property type="match status" value="1"/>
</dbReference>
<dbReference type="EMBL" id="VFIA01000034">
    <property type="protein sequence ID" value="MBC3793965.1"/>
    <property type="molecule type" value="Genomic_DNA"/>
</dbReference>
<reference evidence="1 2" key="1">
    <citation type="submission" date="2019-06" db="EMBL/GenBank/DDBJ databases">
        <title>Spirosoma utsteinense sp. nov. isolated from Antarctic ice-free soils.</title>
        <authorList>
            <person name="Tahon G."/>
        </authorList>
    </citation>
    <scope>NUCLEOTIDE SEQUENCE [LARGE SCALE GENOMIC DNA]</scope>
    <source>
        <strain evidence="1 2">LMG 31447</strain>
    </source>
</reference>